<accession>A0A9P8WAH4</accession>
<proteinExistence type="predicted"/>
<dbReference type="AlphaFoldDB" id="A0A9P8WAH4"/>
<gene>
    <name evidence="1" type="ORF">B0T10DRAFT_482498</name>
</gene>
<name>A0A9P8WAH4_9HYPO</name>
<keyword evidence="2" id="KW-1185">Reference proteome</keyword>
<organism evidence="1 2">
    <name type="scientific">Thelonectria olida</name>
    <dbReference type="NCBI Taxonomy" id="1576542"/>
    <lineage>
        <taxon>Eukaryota</taxon>
        <taxon>Fungi</taxon>
        <taxon>Dikarya</taxon>
        <taxon>Ascomycota</taxon>
        <taxon>Pezizomycotina</taxon>
        <taxon>Sordariomycetes</taxon>
        <taxon>Hypocreomycetidae</taxon>
        <taxon>Hypocreales</taxon>
        <taxon>Nectriaceae</taxon>
        <taxon>Thelonectria</taxon>
    </lineage>
</organism>
<reference evidence="1 2" key="1">
    <citation type="journal article" date="2021" name="Nat. Commun.">
        <title>Genetic determinants of endophytism in the Arabidopsis root mycobiome.</title>
        <authorList>
            <person name="Mesny F."/>
            <person name="Miyauchi S."/>
            <person name="Thiergart T."/>
            <person name="Pickel B."/>
            <person name="Atanasova L."/>
            <person name="Karlsson M."/>
            <person name="Huettel B."/>
            <person name="Barry K.W."/>
            <person name="Haridas S."/>
            <person name="Chen C."/>
            <person name="Bauer D."/>
            <person name="Andreopoulos W."/>
            <person name="Pangilinan J."/>
            <person name="LaButti K."/>
            <person name="Riley R."/>
            <person name="Lipzen A."/>
            <person name="Clum A."/>
            <person name="Drula E."/>
            <person name="Henrissat B."/>
            <person name="Kohler A."/>
            <person name="Grigoriev I.V."/>
            <person name="Martin F.M."/>
            <person name="Hacquard S."/>
        </authorList>
    </citation>
    <scope>NUCLEOTIDE SEQUENCE [LARGE SCALE GENOMIC DNA]</scope>
    <source>
        <strain evidence="1 2">MPI-CAGE-CH-0241</strain>
    </source>
</reference>
<evidence type="ECO:0000313" key="1">
    <source>
        <dbReference type="EMBL" id="KAH6893544.1"/>
    </source>
</evidence>
<protein>
    <submittedName>
        <fullName evidence="1">Uncharacterized protein</fullName>
    </submittedName>
</protein>
<sequence>MVRREELEKRQCSCHKVGDEWICSGRLCPKDFIPEGDMVKRGELEKRQCSCRKIGDEWICSGRLCPS</sequence>
<dbReference type="Proteomes" id="UP000777438">
    <property type="component" value="Unassembled WGS sequence"/>
</dbReference>
<dbReference type="EMBL" id="JAGPYM010000006">
    <property type="protein sequence ID" value="KAH6893544.1"/>
    <property type="molecule type" value="Genomic_DNA"/>
</dbReference>
<dbReference type="OrthoDB" id="3598746at2759"/>
<comment type="caution">
    <text evidence="1">The sequence shown here is derived from an EMBL/GenBank/DDBJ whole genome shotgun (WGS) entry which is preliminary data.</text>
</comment>
<evidence type="ECO:0000313" key="2">
    <source>
        <dbReference type="Proteomes" id="UP000777438"/>
    </source>
</evidence>